<dbReference type="PANTHER" id="PTHR48228">
    <property type="entry name" value="SUCCINYL-COA--D-CITRAMALATE COA-TRANSFERASE"/>
    <property type="match status" value="1"/>
</dbReference>
<gene>
    <name evidence="1" type="ORF">Amac_047870</name>
</gene>
<dbReference type="OrthoDB" id="3564496at2"/>
<sequence length="393" mass="42277">MSLLDGMRILDLSTFSPVRFGTTVLADLGADVIQIDRPRSSYPDDVPMLTSIEHPRWLWHSRNKRSIGLNLKHDGARQVLLRLVEDADVVIEGFAPGTAARLGLDYGSLTKVKKDLVYASVTGFGQTGPYAGLGGHEMNYQAMGGVTAAMAAAHRGDPAILPFPLSDSVASLYAAVAVLAAVHRRDRTGLGACVDISIQDAVVSLFGYDAQYFWQQGITDPSEIEELGGSPANGAYATADGKAVVLGAVEPSVWQRFCAAVGRPDLETALLAPEEHERVRCELVAIFAQRSRAQWQKVGEQGGLGLTPVLSLTDLLTDPHIEHRGLVNEVEHPTLGLVRQLATPINVDGGMPPSRWFEVPGGHTRVLLDELGIDESARTALYKAEAVFDAEQP</sequence>
<accession>A0A5M3WRG1</accession>
<protein>
    <submittedName>
        <fullName evidence="1">CoA transferase</fullName>
    </submittedName>
</protein>
<comment type="caution">
    <text evidence="1">The sequence shown here is derived from an EMBL/GenBank/DDBJ whole genome shotgun (WGS) entry which is preliminary data.</text>
</comment>
<keyword evidence="1" id="KW-0808">Transferase</keyword>
<proteinExistence type="predicted"/>
<dbReference type="EMBL" id="BLAE01000027">
    <property type="protein sequence ID" value="GES11190.1"/>
    <property type="molecule type" value="Genomic_DNA"/>
</dbReference>
<dbReference type="GO" id="GO:0016740">
    <property type="term" value="F:transferase activity"/>
    <property type="evidence" value="ECO:0007669"/>
    <property type="project" value="UniProtKB-KW"/>
</dbReference>
<dbReference type="InterPro" id="IPR003673">
    <property type="entry name" value="CoA-Trfase_fam_III"/>
</dbReference>
<keyword evidence="2" id="KW-1185">Reference proteome</keyword>
<dbReference type="RefSeq" id="WP_155356570.1">
    <property type="nucleotide sequence ID" value="NZ_BAAAHL010000018.1"/>
</dbReference>
<evidence type="ECO:0000313" key="2">
    <source>
        <dbReference type="Proteomes" id="UP000331127"/>
    </source>
</evidence>
<dbReference type="InterPro" id="IPR050509">
    <property type="entry name" value="CoA-transferase_III"/>
</dbReference>
<dbReference type="Pfam" id="PF02515">
    <property type="entry name" value="CoA_transf_3"/>
    <property type="match status" value="1"/>
</dbReference>
<dbReference type="InterPro" id="IPR023606">
    <property type="entry name" value="CoA-Trfase_III_dom_1_sf"/>
</dbReference>
<name>A0A5M3WRG1_9ACTN</name>
<dbReference type="Gene3D" id="3.40.50.10540">
    <property type="entry name" value="Crotonobetainyl-coa:carnitine coa-transferase, domain 1"/>
    <property type="match status" value="1"/>
</dbReference>
<dbReference type="InterPro" id="IPR044855">
    <property type="entry name" value="CoA-Trfase_III_dom3_sf"/>
</dbReference>
<organism evidence="1 2">
    <name type="scientific">Acrocarpospora macrocephala</name>
    <dbReference type="NCBI Taxonomy" id="150177"/>
    <lineage>
        <taxon>Bacteria</taxon>
        <taxon>Bacillati</taxon>
        <taxon>Actinomycetota</taxon>
        <taxon>Actinomycetes</taxon>
        <taxon>Streptosporangiales</taxon>
        <taxon>Streptosporangiaceae</taxon>
        <taxon>Acrocarpospora</taxon>
    </lineage>
</organism>
<evidence type="ECO:0000313" key="1">
    <source>
        <dbReference type="EMBL" id="GES11190.1"/>
    </source>
</evidence>
<dbReference type="Gene3D" id="3.30.1540.10">
    <property type="entry name" value="formyl-coa transferase, domain 3"/>
    <property type="match status" value="1"/>
</dbReference>
<dbReference type="PANTHER" id="PTHR48228:SF5">
    <property type="entry name" value="ALPHA-METHYLACYL-COA RACEMASE"/>
    <property type="match status" value="1"/>
</dbReference>
<reference evidence="1 2" key="1">
    <citation type="submission" date="2019-10" db="EMBL/GenBank/DDBJ databases">
        <title>Whole genome shotgun sequence of Acrocarpospora macrocephala NBRC 16266.</title>
        <authorList>
            <person name="Ichikawa N."/>
            <person name="Kimura A."/>
            <person name="Kitahashi Y."/>
            <person name="Komaki H."/>
            <person name="Oguchi A."/>
        </authorList>
    </citation>
    <scope>NUCLEOTIDE SEQUENCE [LARGE SCALE GENOMIC DNA]</scope>
    <source>
        <strain evidence="1 2">NBRC 16266</strain>
    </source>
</reference>
<dbReference type="AlphaFoldDB" id="A0A5M3WRG1"/>
<dbReference type="SUPFAM" id="SSF89796">
    <property type="entry name" value="CoA-transferase family III (CaiB/BaiF)"/>
    <property type="match status" value="1"/>
</dbReference>
<dbReference type="Proteomes" id="UP000331127">
    <property type="component" value="Unassembled WGS sequence"/>
</dbReference>